<evidence type="ECO:0000313" key="3">
    <source>
        <dbReference type="Proteomes" id="UP000775547"/>
    </source>
</evidence>
<feature type="region of interest" description="Disordered" evidence="1">
    <location>
        <begin position="60"/>
        <end position="86"/>
    </location>
</feature>
<gene>
    <name evidence="2" type="ORF">DXG03_005420</name>
</gene>
<feature type="compositionally biased region" description="Polar residues" evidence="1">
    <location>
        <begin position="106"/>
        <end position="118"/>
    </location>
</feature>
<dbReference type="AlphaFoldDB" id="A0A9P7GAD9"/>
<reference evidence="2" key="2">
    <citation type="submission" date="2021-10" db="EMBL/GenBank/DDBJ databases">
        <title>Phylogenomics reveals ancestral predisposition of the termite-cultivated fungus Termitomyces towards a domesticated lifestyle.</title>
        <authorList>
            <person name="Auxier B."/>
            <person name="Grum-Grzhimaylo A."/>
            <person name="Cardenas M.E."/>
            <person name="Lodge J.D."/>
            <person name="Laessoe T."/>
            <person name="Pedersen O."/>
            <person name="Smith M.E."/>
            <person name="Kuyper T.W."/>
            <person name="Franco-Molano E.A."/>
            <person name="Baroni T.J."/>
            <person name="Aanen D.K."/>
        </authorList>
    </citation>
    <scope>NUCLEOTIDE SEQUENCE</scope>
    <source>
        <strain evidence="2">AP01</strain>
        <tissue evidence="2">Mycelium</tissue>
    </source>
</reference>
<dbReference type="OrthoDB" id="424974at2759"/>
<dbReference type="EMBL" id="JABCKV010000033">
    <property type="protein sequence ID" value="KAG5645725.1"/>
    <property type="molecule type" value="Genomic_DNA"/>
</dbReference>
<feature type="region of interest" description="Disordered" evidence="1">
    <location>
        <begin position="106"/>
        <end position="134"/>
    </location>
</feature>
<accession>A0A9P7GAD9</accession>
<evidence type="ECO:0000256" key="1">
    <source>
        <dbReference type="SAM" id="MobiDB-lite"/>
    </source>
</evidence>
<reference evidence="2" key="1">
    <citation type="submission" date="2020-07" db="EMBL/GenBank/DDBJ databases">
        <authorList>
            <person name="Nieuwenhuis M."/>
            <person name="Van De Peppel L.J.J."/>
        </authorList>
    </citation>
    <scope>NUCLEOTIDE SEQUENCE</scope>
    <source>
        <strain evidence="2">AP01</strain>
        <tissue evidence="2">Mycelium</tissue>
    </source>
</reference>
<feature type="region of interest" description="Disordered" evidence="1">
    <location>
        <begin position="160"/>
        <end position="187"/>
    </location>
</feature>
<proteinExistence type="predicted"/>
<organism evidence="2 3">
    <name type="scientific">Asterophora parasitica</name>
    <dbReference type="NCBI Taxonomy" id="117018"/>
    <lineage>
        <taxon>Eukaryota</taxon>
        <taxon>Fungi</taxon>
        <taxon>Dikarya</taxon>
        <taxon>Basidiomycota</taxon>
        <taxon>Agaricomycotina</taxon>
        <taxon>Agaricomycetes</taxon>
        <taxon>Agaricomycetidae</taxon>
        <taxon>Agaricales</taxon>
        <taxon>Tricholomatineae</taxon>
        <taxon>Lyophyllaceae</taxon>
        <taxon>Asterophora</taxon>
    </lineage>
</organism>
<feature type="compositionally biased region" description="Low complexity" evidence="1">
    <location>
        <begin position="119"/>
        <end position="132"/>
    </location>
</feature>
<protein>
    <submittedName>
        <fullName evidence="2">Uncharacterized protein</fullName>
    </submittedName>
</protein>
<name>A0A9P7GAD9_9AGAR</name>
<dbReference type="Proteomes" id="UP000775547">
    <property type="component" value="Unassembled WGS sequence"/>
</dbReference>
<keyword evidence="3" id="KW-1185">Reference proteome</keyword>
<sequence>MYSNIMLNLQEKAHFSLEEFKKGRGPQLAKYGLSSASDAAADEDDELSVLGGKTRLVAKTEPSSPNIVGRSPTSHNPVVPLPLSPSMQSQVHPSVWEYLDSFNPNQAQPVQISPTNSERQSSQGSISGASARNSFSEDVSPLSMYGLSTIPNAPTFQAEPSTYLSHQQPLQQAASIHHYPQQQSHSIAGSSQAASAVLTFPQYFPVFDYGTNMEGINRGAVNGGMNGGGYGGIMLDANPLPPGQRRASGSPEATMQSTWNDLVESLEGSGFDM</sequence>
<feature type="compositionally biased region" description="Polar residues" evidence="1">
    <location>
        <begin position="61"/>
        <end position="76"/>
    </location>
</feature>
<evidence type="ECO:0000313" key="2">
    <source>
        <dbReference type="EMBL" id="KAG5645725.1"/>
    </source>
</evidence>
<comment type="caution">
    <text evidence="2">The sequence shown here is derived from an EMBL/GenBank/DDBJ whole genome shotgun (WGS) entry which is preliminary data.</text>
</comment>